<gene>
    <name evidence="1" type="ORF">MRB53_023400</name>
</gene>
<sequence>MTADPSSRDQTKFCAYHKQNGHRTDECKSFKFHLEDLVKEGHLREYVKQESRGDGRPPRREADNQDSEPEGVIHVIHLAAPPKKSSQARAEARRASHQKQVLTAAPEPAAKKAKTEGVRIWFSDKDLEDVELPHNDALVLTLKLQNFLVQRALVDPGSSSEVLYYDCFKKLGLKDEDLQACRTPLVGFSSKPVYPKGRISLRVQVGGACRQVDFLVVDVPSPYNVIMGRTWLHSMEAVPSTRHQKLKFPLENRSGRTEVITVKGDQHMARQCLLAVLSDEAGPSQVNVTELDREAELEDVGRAPAQKSIEDLTKVNIDPADPDRFFLVGSQLPETEKIELLNLLEENKAVFAWTPYEMPGIDPAVICHELKVDPNHKPVLQKPRRTGVPQTEAVAEEVQKLLEAGAIREVHYPQWLANTVVVKKKTGKWRVCVDFTDLNKACPKDSFPLPKIDQLIDATAGHDRMSFLDAYRGYHQIPMYAADQEKTAFITPRGTYCYKVMPFGLKNAGATYQRLVTKMFQAQLGKTVEVYIDDMVVKSKRSQDHLTDLRQIFDILHQFQLKLNASKCAFGVGSGKFLGSLVTRRGIEANPDQITAIQDLQCPTSAKQVQRLTGMAAALNRFISRASDKCRPFFQLLRKGSKFQWTSECSEALQQLKQYLSSPPLLSTPTFGEPLFLYLSVSDHAVSSVLIREDNGQQRPIYYTSKTLLDAETRYLQLEKLALALVSASRKLSHYFQTFTIVVVTEYPLKALLRKADFSGRISKWAVELGQYDIGYQPRTAIKAQVLADFIVEFTPQSSAPTALDTELGDDRGTEVITEMNSGTEIVAETEQERSWKELLDSSWKVFVDGSSTSRRAGAGVVLQSPEGLVIEQAVTLGFKASNNEAEYEALIAVLNSAKILEARSVVIFSDSQLVTSQLSGDYQARDDRMAAYLAHARGLLSQFERAVVRQIGRECNSHADALASLASAVEAGERRTIEVETLQEPSINLQQPRQLMCLDLGPSWMDPIIAYLKDDQLPEDRTEARKIRLKASRFWLSPDGKLYRKSFTGPYLQCVHPSKVDDFLYEIHEGVCGSHIGGRSLAYRAISQGYWWPYMQKDAQLYARKCEKCQKFSHSLHQPAQDLSPLSSPWPFAQWGLDIVGPLHRTPGNKRWLIVATDYFTKWVEAEPLSSITELDTKNFVWKNIITRFGIPRTLISDNGTQFDSNLFKSFCQEYGIRNIYSTPVYPQSNGQAEISNKVLLDGIKKRLDRAKGRWAEELPSVLWAYRTTPRRSTSATPFSLAYGMEAVIPLEVGLPTLRSELCDQGLNDLNVARELDLAEERREAAAIRLAAYQQQLARGYNPKVKQRRFAIGELVLKKTLPGDRDPNEGKLAPNWQGPFRITSTAGRSAYRLEDMEGKPLPRPWNATHLKKFYF</sequence>
<organism evidence="1 2">
    <name type="scientific">Persea americana</name>
    <name type="common">Avocado</name>
    <dbReference type="NCBI Taxonomy" id="3435"/>
    <lineage>
        <taxon>Eukaryota</taxon>
        <taxon>Viridiplantae</taxon>
        <taxon>Streptophyta</taxon>
        <taxon>Embryophyta</taxon>
        <taxon>Tracheophyta</taxon>
        <taxon>Spermatophyta</taxon>
        <taxon>Magnoliopsida</taxon>
        <taxon>Magnoliidae</taxon>
        <taxon>Laurales</taxon>
        <taxon>Lauraceae</taxon>
        <taxon>Persea</taxon>
    </lineage>
</organism>
<keyword evidence="2" id="KW-1185">Reference proteome</keyword>
<proteinExistence type="predicted"/>
<dbReference type="Proteomes" id="UP001234297">
    <property type="component" value="Chromosome 7"/>
</dbReference>
<evidence type="ECO:0000313" key="2">
    <source>
        <dbReference type="Proteomes" id="UP001234297"/>
    </source>
</evidence>
<accession>A0ACC2LAG9</accession>
<dbReference type="EMBL" id="CM056815">
    <property type="protein sequence ID" value="KAJ8630077.1"/>
    <property type="molecule type" value="Genomic_DNA"/>
</dbReference>
<evidence type="ECO:0000313" key="1">
    <source>
        <dbReference type="EMBL" id="KAJ8630077.1"/>
    </source>
</evidence>
<name>A0ACC2LAG9_PERAE</name>
<protein>
    <submittedName>
        <fullName evidence="1">Uncharacterized protein</fullName>
    </submittedName>
</protein>
<comment type="caution">
    <text evidence="1">The sequence shown here is derived from an EMBL/GenBank/DDBJ whole genome shotgun (WGS) entry which is preliminary data.</text>
</comment>
<reference evidence="1 2" key="1">
    <citation type="journal article" date="2022" name="Hortic Res">
        <title>A haplotype resolved chromosomal level avocado genome allows analysis of novel avocado genes.</title>
        <authorList>
            <person name="Nath O."/>
            <person name="Fletcher S.J."/>
            <person name="Hayward A."/>
            <person name="Shaw L.M."/>
            <person name="Masouleh A.K."/>
            <person name="Furtado A."/>
            <person name="Henry R.J."/>
            <person name="Mitter N."/>
        </authorList>
    </citation>
    <scope>NUCLEOTIDE SEQUENCE [LARGE SCALE GENOMIC DNA]</scope>
    <source>
        <strain evidence="2">cv. Hass</strain>
    </source>
</reference>